<organism evidence="2 3">
    <name type="scientific">Phomopsis amygdali</name>
    <name type="common">Fusicoccum amygdali</name>
    <dbReference type="NCBI Taxonomy" id="1214568"/>
    <lineage>
        <taxon>Eukaryota</taxon>
        <taxon>Fungi</taxon>
        <taxon>Dikarya</taxon>
        <taxon>Ascomycota</taxon>
        <taxon>Pezizomycotina</taxon>
        <taxon>Sordariomycetes</taxon>
        <taxon>Sordariomycetidae</taxon>
        <taxon>Diaporthales</taxon>
        <taxon>Diaporthaceae</taxon>
        <taxon>Diaporthe</taxon>
    </lineage>
</organism>
<dbReference type="AlphaFoldDB" id="A0AAD9S3N0"/>
<evidence type="ECO:0000313" key="2">
    <source>
        <dbReference type="EMBL" id="KAK2597715.1"/>
    </source>
</evidence>
<dbReference type="EMBL" id="JAUJFL010000009">
    <property type="protein sequence ID" value="KAK2597715.1"/>
    <property type="molecule type" value="Genomic_DNA"/>
</dbReference>
<name>A0AAD9S3N0_PHOAM</name>
<dbReference type="Pfam" id="PF00646">
    <property type="entry name" value="F-box"/>
    <property type="match status" value="1"/>
</dbReference>
<dbReference type="PROSITE" id="PS50181">
    <property type="entry name" value="FBOX"/>
    <property type="match status" value="1"/>
</dbReference>
<sequence length="478" mass="52965">MLLSLPVELLTNVVDQLSWIDYMACRLTCRRIEAVIFPSFSRDSFTTCCIIRTPESIQTLIDISKSRMSSHVKTLVVSTEVLCFPNESFSDQDAFISTGCDREMLTEALQNLHSIQTVQLRTISPSRSVNMSATPRDPSLKRRSFGMKKIIFEQEKMMGSVGKISRPTLAGNSHFNRLGFHSTLLALGKANARPKGLNIFGMGSSRDLISLRIPRCIALSAIPVLAGLEKLALDVCPGTHKGSVSGPAYPRVENRVVSTHDLRSFLQHVPRLKSLCLFLNCFENQGDGFVEWLGSDPPPEGLALGLQPRPSPAITFNYLQALTICFIRGVRVQAMLCVLRKFAPTLVILQLEGVHLESSPSDHVPPPSTPGSVWVEFLVYIKAELRNKLWKLSLLELMETDHASPAPLESRALREVTFAMGQNQYENCSYEGREMRKAVEGMIRLLRGDSSWTPSFRDGRFEVTGVDSGTPQAGLGVV</sequence>
<dbReference type="InterPro" id="IPR001810">
    <property type="entry name" value="F-box_dom"/>
</dbReference>
<keyword evidence="3" id="KW-1185">Reference proteome</keyword>
<proteinExistence type="predicted"/>
<dbReference type="SMART" id="SM00256">
    <property type="entry name" value="FBOX"/>
    <property type="match status" value="1"/>
</dbReference>
<protein>
    <recommendedName>
        <fullName evidence="1">F-box domain-containing protein</fullName>
    </recommendedName>
</protein>
<dbReference type="Proteomes" id="UP001265746">
    <property type="component" value="Unassembled WGS sequence"/>
</dbReference>
<comment type="caution">
    <text evidence="2">The sequence shown here is derived from an EMBL/GenBank/DDBJ whole genome shotgun (WGS) entry which is preliminary data.</text>
</comment>
<evidence type="ECO:0000259" key="1">
    <source>
        <dbReference type="PROSITE" id="PS50181"/>
    </source>
</evidence>
<gene>
    <name evidence="2" type="ORF">N8I77_012480</name>
</gene>
<feature type="domain" description="F-box" evidence="1">
    <location>
        <begin position="1"/>
        <end position="36"/>
    </location>
</feature>
<accession>A0AAD9S3N0</accession>
<evidence type="ECO:0000313" key="3">
    <source>
        <dbReference type="Proteomes" id="UP001265746"/>
    </source>
</evidence>
<reference evidence="2" key="1">
    <citation type="submission" date="2023-06" db="EMBL/GenBank/DDBJ databases">
        <authorList>
            <person name="Noh H."/>
        </authorList>
    </citation>
    <scope>NUCLEOTIDE SEQUENCE</scope>
    <source>
        <strain evidence="2">DUCC20226</strain>
    </source>
</reference>